<feature type="domain" description="RNA polymerase sigma-70 region 4" evidence="5">
    <location>
        <begin position="148"/>
        <end position="196"/>
    </location>
</feature>
<dbReference type="InterPro" id="IPR014284">
    <property type="entry name" value="RNA_pol_sigma-70_dom"/>
</dbReference>
<evidence type="ECO:0000313" key="7">
    <source>
        <dbReference type="Proteomes" id="UP000182347"/>
    </source>
</evidence>
<dbReference type="Pfam" id="PF04545">
    <property type="entry name" value="Sigma70_r4"/>
    <property type="match status" value="1"/>
</dbReference>
<reference evidence="7" key="1">
    <citation type="submission" date="2016-10" db="EMBL/GenBank/DDBJ databases">
        <authorList>
            <person name="Varghese N."/>
            <person name="Submissions S."/>
        </authorList>
    </citation>
    <scope>NUCLEOTIDE SEQUENCE [LARGE SCALE GENOMIC DNA]</scope>
    <source>
        <strain evidence="7">CGMCC 1.6199</strain>
    </source>
</reference>
<dbReference type="RefSeq" id="WP_074600814.1">
    <property type="nucleotide sequence ID" value="NZ_FNHF01000006.1"/>
</dbReference>
<keyword evidence="4" id="KW-0804">Transcription</keyword>
<evidence type="ECO:0000313" key="6">
    <source>
        <dbReference type="EMBL" id="SDM91761.1"/>
    </source>
</evidence>
<accession>A0A1G9X5G3</accession>
<dbReference type="GO" id="GO:0003677">
    <property type="term" value="F:DNA binding"/>
    <property type="evidence" value="ECO:0007669"/>
    <property type="project" value="UniProtKB-KW"/>
</dbReference>
<sequence>MKEREDPCVSEVKKYIDEHQEFLNNTIVSAFLKEKDNYQLFVQTICYPSNANTKKLDDKFRAYYFNIRLTTFLSNTLHFNAINYDKKYKNVKMRNQLILDSPLTDDSEYTLKDVIEDKRQESSLEAVFSTGQDYTLEDLVVDERLYQAITNLTENQKKILNLAYVHELSDTEIAVVLKKSQQAVSKSHKKALKRLRRSLNEKDDLVK</sequence>
<evidence type="ECO:0000256" key="2">
    <source>
        <dbReference type="ARBA" id="ARBA00023082"/>
    </source>
</evidence>
<protein>
    <submittedName>
        <fullName evidence="6">RNA polymerase sigma factor, sigma-70 family</fullName>
    </submittedName>
</protein>
<dbReference type="AlphaFoldDB" id="A0A1G9X5G3"/>
<dbReference type="PANTHER" id="PTHR30385:SF7">
    <property type="entry name" value="RNA POLYMERASE SIGMA FACTOR FLIA"/>
    <property type="match status" value="1"/>
</dbReference>
<evidence type="ECO:0000256" key="4">
    <source>
        <dbReference type="ARBA" id="ARBA00023163"/>
    </source>
</evidence>
<dbReference type="SUPFAM" id="SSF88659">
    <property type="entry name" value="Sigma3 and sigma4 domains of RNA polymerase sigma factors"/>
    <property type="match status" value="1"/>
</dbReference>
<evidence type="ECO:0000256" key="3">
    <source>
        <dbReference type="ARBA" id="ARBA00023125"/>
    </source>
</evidence>
<dbReference type="STRING" id="482461.SAMN05216244_3753"/>
<keyword evidence="7" id="KW-1185">Reference proteome</keyword>
<keyword evidence="3" id="KW-0238">DNA-binding</keyword>
<dbReference type="GO" id="GO:0016987">
    <property type="term" value="F:sigma factor activity"/>
    <property type="evidence" value="ECO:0007669"/>
    <property type="project" value="UniProtKB-KW"/>
</dbReference>
<dbReference type="NCBIfam" id="TIGR02937">
    <property type="entry name" value="sigma70-ECF"/>
    <property type="match status" value="1"/>
</dbReference>
<dbReference type="InterPro" id="IPR007630">
    <property type="entry name" value="RNA_pol_sigma70_r4"/>
</dbReference>
<keyword evidence="1" id="KW-0805">Transcription regulation</keyword>
<dbReference type="Gene3D" id="1.20.140.160">
    <property type="match status" value="1"/>
</dbReference>
<dbReference type="PANTHER" id="PTHR30385">
    <property type="entry name" value="SIGMA FACTOR F FLAGELLAR"/>
    <property type="match status" value="1"/>
</dbReference>
<dbReference type="InterPro" id="IPR013324">
    <property type="entry name" value="RNA_pol_sigma_r3/r4-like"/>
</dbReference>
<evidence type="ECO:0000256" key="1">
    <source>
        <dbReference type="ARBA" id="ARBA00023015"/>
    </source>
</evidence>
<keyword evidence="2" id="KW-0731">Sigma factor</keyword>
<evidence type="ECO:0000259" key="5">
    <source>
        <dbReference type="Pfam" id="PF04545"/>
    </source>
</evidence>
<name>A0A1G9X5G3_9BACI</name>
<proteinExistence type="predicted"/>
<gene>
    <name evidence="6" type="ORF">SAMN05216244_3753</name>
</gene>
<organism evidence="6 7">
    <name type="scientific">Sediminibacillus halophilus</name>
    <dbReference type="NCBI Taxonomy" id="482461"/>
    <lineage>
        <taxon>Bacteria</taxon>
        <taxon>Bacillati</taxon>
        <taxon>Bacillota</taxon>
        <taxon>Bacilli</taxon>
        <taxon>Bacillales</taxon>
        <taxon>Bacillaceae</taxon>
        <taxon>Sediminibacillus</taxon>
    </lineage>
</organism>
<dbReference type="Proteomes" id="UP000182347">
    <property type="component" value="Unassembled WGS sequence"/>
</dbReference>
<dbReference type="EMBL" id="FNHF01000006">
    <property type="protein sequence ID" value="SDM91761.1"/>
    <property type="molecule type" value="Genomic_DNA"/>
</dbReference>
<dbReference type="CDD" id="cd06171">
    <property type="entry name" value="Sigma70_r4"/>
    <property type="match status" value="1"/>
</dbReference>
<dbReference type="GO" id="GO:0006352">
    <property type="term" value="P:DNA-templated transcription initiation"/>
    <property type="evidence" value="ECO:0007669"/>
    <property type="project" value="InterPro"/>
</dbReference>